<reference evidence="2 3" key="1">
    <citation type="submission" date="2019-01" db="EMBL/GenBank/DDBJ databases">
        <title>Nocardioides guangzhouensis sp. nov., an actinobacterium isolated from soil.</title>
        <authorList>
            <person name="Fu Y."/>
            <person name="Cai Y."/>
            <person name="Lin Z."/>
            <person name="Chen P."/>
        </authorList>
    </citation>
    <scope>NUCLEOTIDE SEQUENCE [LARGE SCALE GENOMIC DNA]</scope>
    <source>
        <strain evidence="2 3">NBRC 105384</strain>
    </source>
</reference>
<protein>
    <submittedName>
        <fullName evidence="2">Uncharacterized protein</fullName>
    </submittedName>
</protein>
<dbReference type="Proteomes" id="UP000291189">
    <property type="component" value="Unassembled WGS sequence"/>
</dbReference>
<feature type="transmembrane region" description="Helical" evidence="1">
    <location>
        <begin position="113"/>
        <end position="132"/>
    </location>
</feature>
<feature type="transmembrane region" description="Helical" evidence="1">
    <location>
        <begin position="7"/>
        <end position="34"/>
    </location>
</feature>
<dbReference type="AlphaFoldDB" id="A0A4Q5J926"/>
<keyword evidence="1" id="KW-0812">Transmembrane</keyword>
<evidence type="ECO:0000313" key="3">
    <source>
        <dbReference type="Proteomes" id="UP000291189"/>
    </source>
</evidence>
<proteinExistence type="predicted"/>
<sequence>MKSAYKVLAYLIAALVVVQSAAMVFAVAGLGIWVEEGGVLDAATMESEPTFTGALGFMIHGMNGMMLIPLVAVALLVVSFFAKVPGGVRNAAVVLGLVVLQVALGLFGHENAYIGMLHGVNALVLFAAALFSGRAAAKADSMAAPRTAATV</sequence>
<dbReference type="RefSeq" id="WP_129985105.1">
    <property type="nucleotide sequence ID" value="NZ_SDPU01000007.1"/>
</dbReference>
<dbReference type="OrthoDB" id="4843372at2"/>
<name>A0A4Q5J926_9ACTN</name>
<feature type="transmembrane region" description="Helical" evidence="1">
    <location>
        <begin position="54"/>
        <end position="81"/>
    </location>
</feature>
<keyword evidence="1" id="KW-0472">Membrane</keyword>
<feature type="transmembrane region" description="Helical" evidence="1">
    <location>
        <begin position="88"/>
        <end position="107"/>
    </location>
</feature>
<keyword evidence="1" id="KW-1133">Transmembrane helix</keyword>
<organism evidence="2 3">
    <name type="scientific">Nocardioides iriomotensis</name>
    <dbReference type="NCBI Taxonomy" id="715784"/>
    <lineage>
        <taxon>Bacteria</taxon>
        <taxon>Bacillati</taxon>
        <taxon>Actinomycetota</taxon>
        <taxon>Actinomycetes</taxon>
        <taxon>Propionibacteriales</taxon>
        <taxon>Nocardioidaceae</taxon>
        <taxon>Nocardioides</taxon>
    </lineage>
</organism>
<comment type="caution">
    <text evidence="2">The sequence shown here is derived from an EMBL/GenBank/DDBJ whole genome shotgun (WGS) entry which is preliminary data.</text>
</comment>
<accession>A0A4Q5J926</accession>
<gene>
    <name evidence="2" type="ORF">ETU37_01485</name>
</gene>
<dbReference type="EMBL" id="SDPU01000007">
    <property type="protein sequence ID" value="RYU15242.1"/>
    <property type="molecule type" value="Genomic_DNA"/>
</dbReference>
<evidence type="ECO:0000313" key="2">
    <source>
        <dbReference type="EMBL" id="RYU15242.1"/>
    </source>
</evidence>
<evidence type="ECO:0000256" key="1">
    <source>
        <dbReference type="SAM" id="Phobius"/>
    </source>
</evidence>
<keyword evidence="3" id="KW-1185">Reference proteome</keyword>